<keyword evidence="6" id="KW-1185">Reference proteome</keyword>
<evidence type="ECO:0000313" key="6">
    <source>
        <dbReference type="Proteomes" id="UP001225316"/>
    </source>
</evidence>
<dbReference type="PROSITE" id="PS50893">
    <property type="entry name" value="ABC_TRANSPORTER_2"/>
    <property type="match status" value="1"/>
</dbReference>
<dbReference type="InterPro" id="IPR017871">
    <property type="entry name" value="ABC_transporter-like_CS"/>
</dbReference>
<dbReference type="RefSeq" id="WP_308951837.1">
    <property type="nucleotide sequence ID" value="NZ_JARXHW010000050.1"/>
</dbReference>
<dbReference type="SMART" id="SM00382">
    <property type="entry name" value="AAA"/>
    <property type="match status" value="1"/>
</dbReference>
<dbReference type="PROSITE" id="PS00211">
    <property type="entry name" value="ABC_TRANSPORTER_1"/>
    <property type="match status" value="1"/>
</dbReference>
<dbReference type="Pfam" id="PF00005">
    <property type="entry name" value="ABC_tran"/>
    <property type="match status" value="1"/>
</dbReference>
<accession>A0ABU1AY74</accession>
<comment type="caution">
    <text evidence="5">The sequence shown here is derived from an EMBL/GenBank/DDBJ whole genome shotgun (WGS) entry which is preliminary data.</text>
</comment>
<gene>
    <name evidence="5" type="ORF">QEH52_16150</name>
</gene>
<evidence type="ECO:0000259" key="4">
    <source>
        <dbReference type="PROSITE" id="PS50893"/>
    </source>
</evidence>
<dbReference type="InterPro" id="IPR003593">
    <property type="entry name" value="AAA+_ATPase"/>
</dbReference>
<dbReference type="SUPFAM" id="SSF52540">
    <property type="entry name" value="P-loop containing nucleoside triphosphate hydrolases"/>
    <property type="match status" value="1"/>
</dbReference>
<keyword evidence="1" id="KW-0813">Transport</keyword>
<evidence type="ECO:0000313" key="5">
    <source>
        <dbReference type="EMBL" id="MDQ8209058.1"/>
    </source>
</evidence>
<proteinExistence type="predicted"/>
<dbReference type="InterPro" id="IPR003439">
    <property type="entry name" value="ABC_transporter-like_ATP-bd"/>
</dbReference>
<dbReference type="InterPro" id="IPR027417">
    <property type="entry name" value="P-loop_NTPase"/>
</dbReference>
<organism evidence="5 6">
    <name type="scientific">Thalassobacterium maritimum</name>
    <dbReference type="NCBI Taxonomy" id="3041265"/>
    <lineage>
        <taxon>Bacteria</taxon>
        <taxon>Pseudomonadati</taxon>
        <taxon>Verrucomicrobiota</taxon>
        <taxon>Opitutia</taxon>
        <taxon>Puniceicoccales</taxon>
        <taxon>Coraliomargaritaceae</taxon>
        <taxon>Thalassobacterium</taxon>
    </lineage>
</organism>
<reference evidence="5 6" key="1">
    <citation type="submission" date="2023-04" db="EMBL/GenBank/DDBJ databases">
        <title>A novel bacteria isolated from coastal sediment.</title>
        <authorList>
            <person name="Liu X.-J."/>
            <person name="Du Z.-J."/>
        </authorList>
    </citation>
    <scope>NUCLEOTIDE SEQUENCE [LARGE SCALE GENOMIC DNA]</scope>
    <source>
        <strain evidence="5 6">SDUM461003</strain>
    </source>
</reference>
<dbReference type="CDD" id="cd03235">
    <property type="entry name" value="ABC_Metallic_Cations"/>
    <property type="match status" value="1"/>
</dbReference>
<sequence length="269" mass="29159">MMSESAHSDCGCQAHSGEPVVCFDGVSFSYGRTPVIEDADFDIYQGESVCVIGPNGGGKSTLLKLMLGLLTPDQGEIRLFGQTTKLGRARVGYVPQQIEFDPLFPVSALDVALMGRLSKKSFGFVSQADRASAYEALAKMGLADQAKQPFASLSGGQRQAVLIARALVAESELLLLDEPTAHVDVAAEERLMKSLKALGDELTVITVSHDLAFVSRSVPKVVCVNRCVHLHPTARLSEARIRELYGHEVRMVQHDHEHLDSHGGHHHHA</sequence>
<keyword evidence="2" id="KW-0547">Nucleotide-binding</keyword>
<evidence type="ECO:0000256" key="1">
    <source>
        <dbReference type="ARBA" id="ARBA00022448"/>
    </source>
</evidence>
<evidence type="ECO:0000256" key="3">
    <source>
        <dbReference type="ARBA" id="ARBA00022840"/>
    </source>
</evidence>
<dbReference type="InterPro" id="IPR050153">
    <property type="entry name" value="Metal_Ion_Import_ABC"/>
</dbReference>
<evidence type="ECO:0000256" key="2">
    <source>
        <dbReference type="ARBA" id="ARBA00022741"/>
    </source>
</evidence>
<dbReference type="Gene3D" id="3.40.50.300">
    <property type="entry name" value="P-loop containing nucleotide triphosphate hydrolases"/>
    <property type="match status" value="1"/>
</dbReference>
<keyword evidence="3 5" id="KW-0067">ATP-binding</keyword>
<dbReference type="GO" id="GO:0005524">
    <property type="term" value="F:ATP binding"/>
    <property type="evidence" value="ECO:0007669"/>
    <property type="project" value="UniProtKB-KW"/>
</dbReference>
<protein>
    <submittedName>
        <fullName evidence="5">ABC transporter ATP-binding protein</fullName>
    </submittedName>
</protein>
<feature type="domain" description="ABC transporter" evidence="4">
    <location>
        <begin position="21"/>
        <end position="257"/>
    </location>
</feature>
<dbReference type="EMBL" id="JARXHW010000050">
    <property type="protein sequence ID" value="MDQ8209058.1"/>
    <property type="molecule type" value="Genomic_DNA"/>
</dbReference>
<dbReference type="Proteomes" id="UP001225316">
    <property type="component" value="Unassembled WGS sequence"/>
</dbReference>
<name>A0ABU1AY74_9BACT</name>
<dbReference type="PANTHER" id="PTHR42734">
    <property type="entry name" value="METAL TRANSPORT SYSTEM ATP-BINDING PROTEIN TM_0124-RELATED"/>
    <property type="match status" value="1"/>
</dbReference>